<gene>
    <name evidence="4" type="ORF">PanWU01x14_127740</name>
</gene>
<dbReference type="STRING" id="3476.A0A2P5CSJ2"/>
<keyword evidence="5" id="KW-1185">Reference proteome</keyword>
<name>A0A2P5CSJ2_PARAD</name>
<dbReference type="OrthoDB" id="1934880at2759"/>
<feature type="domain" description="Apple" evidence="3">
    <location>
        <begin position="89"/>
        <end position="175"/>
    </location>
</feature>
<evidence type="ECO:0000313" key="4">
    <source>
        <dbReference type="EMBL" id="PON64007.1"/>
    </source>
</evidence>
<dbReference type="Pfam" id="PF08276">
    <property type="entry name" value="PAN_2"/>
    <property type="match status" value="1"/>
</dbReference>
<dbReference type="EMBL" id="JXTB01000099">
    <property type="protein sequence ID" value="PON64007.1"/>
    <property type="molecule type" value="Genomic_DNA"/>
</dbReference>
<sequence length="180" mass="20670">MLKRLRLFISSKGVLKFMPKEKAKDYWETGWEEPRNGCDVYGVRGPFGICRISESPICECLDGFAPESYVEWSRGNWSEGCVRRTKLLCEKNFSNLDTNGGKNNGFRNIERMKLTDFYEYVEPAKSEDRCHRWCLNSCSCQASAYVNSIGCLVWSERLIDMECSSDEAALFLRLAHSELG</sequence>
<dbReference type="AlphaFoldDB" id="A0A2P5CSJ2"/>
<dbReference type="Pfam" id="PF00954">
    <property type="entry name" value="S_locus_glycop"/>
    <property type="match status" value="1"/>
</dbReference>
<dbReference type="InterPro" id="IPR000858">
    <property type="entry name" value="S_locus_glycoprot_dom"/>
</dbReference>
<dbReference type="InterPro" id="IPR003609">
    <property type="entry name" value="Pan_app"/>
</dbReference>
<keyword evidence="1" id="KW-0732">Signal</keyword>
<evidence type="ECO:0000256" key="1">
    <source>
        <dbReference type="ARBA" id="ARBA00022729"/>
    </source>
</evidence>
<evidence type="ECO:0000259" key="3">
    <source>
        <dbReference type="PROSITE" id="PS50948"/>
    </source>
</evidence>
<dbReference type="CDD" id="cd01098">
    <property type="entry name" value="PAN_AP_plant"/>
    <property type="match status" value="1"/>
</dbReference>
<protein>
    <submittedName>
        <fullName evidence="4">S-locus glycoprotein domain containing protein</fullName>
    </submittedName>
</protein>
<dbReference type="GO" id="GO:0048544">
    <property type="term" value="P:recognition of pollen"/>
    <property type="evidence" value="ECO:0007669"/>
    <property type="project" value="InterPro"/>
</dbReference>
<evidence type="ECO:0000313" key="5">
    <source>
        <dbReference type="Proteomes" id="UP000237105"/>
    </source>
</evidence>
<reference evidence="5" key="1">
    <citation type="submission" date="2016-06" db="EMBL/GenBank/DDBJ databases">
        <title>Parallel loss of symbiosis genes in relatives of nitrogen-fixing non-legume Parasponia.</title>
        <authorList>
            <person name="Van Velzen R."/>
            <person name="Holmer R."/>
            <person name="Bu F."/>
            <person name="Rutten L."/>
            <person name="Van Zeijl A."/>
            <person name="Liu W."/>
            <person name="Santuari L."/>
            <person name="Cao Q."/>
            <person name="Sharma T."/>
            <person name="Shen D."/>
            <person name="Roswanjaya Y."/>
            <person name="Wardhani T."/>
            <person name="Kalhor M.S."/>
            <person name="Jansen J."/>
            <person name="Van den Hoogen J."/>
            <person name="Gungor B."/>
            <person name="Hartog M."/>
            <person name="Hontelez J."/>
            <person name="Verver J."/>
            <person name="Yang W.-C."/>
            <person name="Schijlen E."/>
            <person name="Repin R."/>
            <person name="Schilthuizen M."/>
            <person name="Schranz E."/>
            <person name="Heidstra R."/>
            <person name="Miyata K."/>
            <person name="Fedorova E."/>
            <person name="Kohlen W."/>
            <person name="Bisseling T."/>
            <person name="Smit S."/>
            <person name="Geurts R."/>
        </authorList>
    </citation>
    <scope>NUCLEOTIDE SEQUENCE [LARGE SCALE GENOMIC DNA]</scope>
    <source>
        <strain evidence="5">cv. WU1-14</strain>
    </source>
</reference>
<organism evidence="4 5">
    <name type="scientific">Parasponia andersonii</name>
    <name type="common">Sponia andersonii</name>
    <dbReference type="NCBI Taxonomy" id="3476"/>
    <lineage>
        <taxon>Eukaryota</taxon>
        <taxon>Viridiplantae</taxon>
        <taxon>Streptophyta</taxon>
        <taxon>Embryophyta</taxon>
        <taxon>Tracheophyta</taxon>
        <taxon>Spermatophyta</taxon>
        <taxon>Magnoliopsida</taxon>
        <taxon>eudicotyledons</taxon>
        <taxon>Gunneridae</taxon>
        <taxon>Pentapetalae</taxon>
        <taxon>rosids</taxon>
        <taxon>fabids</taxon>
        <taxon>Rosales</taxon>
        <taxon>Cannabaceae</taxon>
        <taxon>Parasponia</taxon>
    </lineage>
</organism>
<keyword evidence="2" id="KW-1015">Disulfide bond</keyword>
<comment type="caution">
    <text evidence="4">The sequence shown here is derived from an EMBL/GenBank/DDBJ whole genome shotgun (WGS) entry which is preliminary data.</text>
</comment>
<accession>A0A2P5CSJ2</accession>
<dbReference type="SMART" id="SM00473">
    <property type="entry name" value="PAN_AP"/>
    <property type="match status" value="1"/>
</dbReference>
<dbReference type="PANTHER" id="PTHR32444:SF89">
    <property type="entry name" value="S GLYCOPROTEIN"/>
    <property type="match status" value="1"/>
</dbReference>
<proteinExistence type="predicted"/>
<dbReference type="Proteomes" id="UP000237105">
    <property type="component" value="Unassembled WGS sequence"/>
</dbReference>
<evidence type="ECO:0000256" key="2">
    <source>
        <dbReference type="ARBA" id="ARBA00023157"/>
    </source>
</evidence>
<dbReference type="PANTHER" id="PTHR32444">
    <property type="entry name" value="BULB-TYPE LECTIN DOMAIN-CONTAINING PROTEIN"/>
    <property type="match status" value="1"/>
</dbReference>
<dbReference type="PROSITE" id="PS50948">
    <property type="entry name" value="PAN"/>
    <property type="match status" value="1"/>
</dbReference>